<dbReference type="Proteomes" id="UP000233040">
    <property type="component" value="Unassembled WGS sequence"/>
</dbReference>
<evidence type="ECO:0000256" key="16">
    <source>
        <dbReference type="SAM" id="MobiDB-lite"/>
    </source>
</evidence>
<reference evidence="20" key="2">
    <citation type="submission" date="2025-09" db="UniProtKB">
        <authorList>
            <consortium name="Ensembl"/>
        </authorList>
    </citation>
    <scope>IDENTIFICATION</scope>
</reference>
<dbReference type="InterPro" id="IPR050931">
    <property type="entry name" value="Mito_Protein_Transport_Metaxin"/>
</dbReference>
<evidence type="ECO:0000256" key="4">
    <source>
        <dbReference type="ARBA" id="ARBA00022499"/>
    </source>
</evidence>
<feature type="region of interest" description="Disordered" evidence="16">
    <location>
        <begin position="87"/>
        <end position="132"/>
    </location>
</feature>
<dbReference type="CDD" id="cd03212">
    <property type="entry name" value="GST_C_Metaxin1_3"/>
    <property type="match status" value="1"/>
</dbReference>
<evidence type="ECO:0000256" key="17">
    <source>
        <dbReference type="SAM" id="Phobius"/>
    </source>
</evidence>
<dbReference type="PANTHER" id="PTHR12289">
    <property type="entry name" value="METAXIN RELATED"/>
    <property type="match status" value="1"/>
</dbReference>
<dbReference type="InterPro" id="IPR040079">
    <property type="entry name" value="Glutathione_S-Trfase"/>
</dbReference>
<dbReference type="InterPro" id="IPR036282">
    <property type="entry name" value="Glutathione-S-Trfase_C_sf"/>
</dbReference>
<protein>
    <recommendedName>
        <fullName evidence="13">Metaxin-1</fullName>
    </recommendedName>
    <alternativeName>
        <fullName evidence="14">Mitochondrial outer membrane import complex protein 1</fullName>
    </alternativeName>
</protein>
<evidence type="ECO:0000256" key="11">
    <source>
        <dbReference type="ARBA" id="ARBA00023136"/>
    </source>
</evidence>
<dbReference type="Ensembl" id="ENSCCAT00000028379.1">
    <property type="protein sequence ID" value="ENSCCAP00000010978.1"/>
    <property type="gene ID" value="ENSCCAG00000023228.1"/>
</dbReference>
<evidence type="ECO:0000256" key="6">
    <source>
        <dbReference type="ARBA" id="ARBA00022787"/>
    </source>
</evidence>
<evidence type="ECO:0000256" key="5">
    <source>
        <dbReference type="ARBA" id="ARBA00022692"/>
    </source>
</evidence>
<dbReference type="GO" id="GO:0001401">
    <property type="term" value="C:SAM complex"/>
    <property type="evidence" value="ECO:0007669"/>
    <property type="project" value="InterPro"/>
</dbReference>
<evidence type="ECO:0000256" key="9">
    <source>
        <dbReference type="ARBA" id="ARBA00022989"/>
    </source>
</evidence>
<evidence type="ECO:0000313" key="21">
    <source>
        <dbReference type="Proteomes" id="UP000233040"/>
    </source>
</evidence>
<dbReference type="Pfam" id="PF10568">
    <property type="entry name" value="Tom37"/>
    <property type="match status" value="2"/>
</dbReference>
<evidence type="ECO:0000256" key="14">
    <source>
        <dbReference type="ARBA" id="ARBA00042095"/>
    </source>
</evidence>
<keyword evidence="4" id="KW-1017">Isopeptide bond</keyword>
<comment type="subcellular location">
    <subcellularLocation>
        <location evidence="1">Mitochondrion outer membrane</location>
    </subcellularLocation>
</comment>
<keyword evidence="9 17" id="KW-1133">Transmembrane helix</keyword>
<feature type="domain" description="Metaxin glutathione S-transferase" evidence="19">
    <location>
        <begin position="292"/>
        <end position="355"/>
    </location>
</feature>
<name>A0A2K5Q500_CEBIM</name>
<feature type="domain" description="Mitochondrial outer membrane transport complex Sam37/metaxin N-terminal" evidence="18">
    <location>
        <begin position="173"/>
        <end position="227"/>
    </location>
</feature>
<evidence type="ECO:0000256" key="10">
    <source>
        <dbReference type="ARBA" id="ARBA00023128"/>
    </source>
</evidence>
<accession>A0A2K5Q500</accession>
<keyword evidence="7" id="KW-0832">Ubl conjugation</keyword>
<comment type="similarity">
    <text evidence="2">Belongs to the metaxin family.</text>
</comment>
<comment type="subunit">
    <text evidence="15">Interacts with MTX2/metaxin-2. Associates with the mitochondrial contact site and cristae organizing system (MICOS) complex, composed of at least MICOS10/MIC10, CHCHD3/MIC19, CHCHD6/MIC25, APOOL/MIC27, IMMT/MIC60, APOO/MIC23/MIC26 and QIL1/MIC13. This complex was also known under the names MINOS or MitOS complex. The MICOS complex associates with mitochondrial outer membrane proteins SAMM50, MTX1 and MTX2 (together described as components of the mitochondrial outer membrane sorting assembly machinery (SAM) complex) and DNAJC11, mitochondrial inner membrane protein TMEM11 and with HSPA9. The MICOS and SAM complexes together with DNAJC11 are part of a large protein complex spanning both membranes termed the mitochondrial intermembrane space bridging (MIB) complex. Interacts with ARMC1.</text>
</comment>
<gene>
    <name evidence="20" type="primary">MTX1</name>
</gene>
<dbReference type="PANTHER" id="PTHR12289:SF34">
    <property type="entry name" value="METAXIN-1"/>
    <property type="match status" value="1"/>
</dbReference>
<feature type="region of interest" description="Disordered" evidence="16">
    <location>
        <begin position="1"/>
        <end position="64"/>
    </location>
</feature>
<feature type="compositionally biased region" description="Polar residues" evidence="16">
    <location>
        <begin position="21"/>
        <end position="37"/>
    </location>
</feature>
<dbReference type="GO" id="GO:0015031">
    <property type="term" value="P:protein transport"/>
    <property type="evidence" value="ECO:0007669"/>
    <property type="project" value="UniProtKB-KW"/>
</dbReference>
<organism evidence="20 21">
    <name type="scientific">Cebus imitator</name>
    <name type="common">Panamanian white-faced capuchin</name>
    <name type="synonym">Cebus capucinus imitator</name>
    <dbReference type="NCBI Taxonomy" id="2715852"/>
    <lineage>
        <taxon>Eukaryota</taxon>
        <taxon>Metazoa</taxon>
        <taxon>Chordata</taxon>
        <taxon>Craniata</taxon>
        <taxon>Vertebrata</taxon>
        <taxon>Euteleostomi</taxon>
        <taxon>Mammalia</taxon>
        <taxon>Eutheria</taxon>
        <taxon>Euarchontoglires</taxon>
        <taxon>Primates</taxon>
        <taxon>Haplorrhini</taxon>
        <taxon>Platyrrhini</taxon>
        <taxon>Cebidae</taxon>
        <taxon>Cebinae</taxon>
        <taxon>Cebus</taxon>
    </lineage>
</organism>
<keyword evidence="5 17" id="KW-0812">Transmembrane</keyword>
<evidence type="ECO:0000259" key="19">
    <source>
        <dbReference type="Pfam" id="PF17171"/>
    </source>
</evidence>
<keyword evidence="21" id="KW-1185">Reference proteome</keyword>
<feature type="compositionally biased region" description="Low complexity" evidence="16">
    <location>
        <begin position="11"/>
        <end position="20"/>
    </location>
</feature>
<dbReference type="SFLD" id="SFLDS00019">
    <property type="entry name" value="Glutathione_Transferase_(cytos"/>
    <property type="match status" value="1"/>
</dbReference>
<keyword evidence="8" id="KW-0653">Protein transport</keyword>
<sequence>MLLGGPPPRSPRSGTSPEGPQSSTGHVQFGKSPQTWPRRTRPRSPGPAAPSGVRGSTQPKRRDFPRRAWLTALSRYGACLWVGQRPSLPEARGPVPRSAAASRAKRSLACPGTSPGPLPAPTRGAAAGGGSVQGRARAQKKVFPGQRAGKMAAPMELFCWSGGWGLPSVDLDSLAVLTYARFTGAPLKVHKISNPWRSPSGTLPALRTSHGEVISVPHKIITHFRKEVHTFWIDTKNYVEVTRKWYAEAMPFPLNFFLPGRMQRQYMERLQLLSGEHRPEDEEELEKELYEARECLTLLSQRLGSQKFFFGDAPASLDAFVFSYLALLLQAKLPSGKLQAHLRGLHNLCAYCTQILSLYFPWDGAEVPPPRQTPAGPETEEEPYGRQNQILSVLAGLAAMVGYALLSGIVSIQRATPARAPGTRALGMAEEDEEE</sequence>
<dbReference type="AlphaFoldDB" id="A0A2K5Q500"/>
<dbReference type="Gene3D" id="3.40.30.10">
    <property type="entry name" value="Glutaredoxin"/>
    <property type="match status" value="1"/>
</dbReference>
<evidence type="ECO:0000256" key="8">
    <source>
        <dbReference type="ARBA" id="ARBA00022927"/>
    </source>
</evidence>
<evidence type="ECO:0000256" key="1">
    <source>
        <dbReference type="ARBA" id="ARBA00004294"/>
    </source>
</evidence>
<evidence type="ECO:0000313" key="20">
    <source>
        <dbReference type="Ensembl" id="ENSCCAP00000010978.1"/>
    </source>
</evidence>
<keyword evidence="10" id="KW-0496">Mitochondrion</keyword>
<dbReference type="SFLD" id="SFLDG01180">
    <property type="entry name" value="SUF1"/>
    <property type="match status" value="1"/>
</dbReference>
<proteinExistence type="inferred from homology"/>
<dbReference type="Gene3D" id="1.20.1050.10">
    <property type="match status" value="1"/>
</dbReference>
<feature type="domain" description="Mitochondrial outer membrane transport complex Sam37/metaxin N-terminal" evidence="18">
    <location>
        <begin position="229"/>
        <end position="263"/>
    </location>
</feature>
<dbReference type="GeneTree" id="ENSGT00950000182919"/>
<evidence type="ECO:0000256" key="3">
    <source>
        <dbReference type="ARBA" id="ARBA00022448"/>
    </source>
</evidence>
<keyword evidence="6" id="KW-1000">Mitochondrion outer membrane</keyword>
<dbReference type="InterPro" id="IPR019564">
    <property type="entry name" value="Sam37/metaxin_N"/>
</dbReference>
<dbReference type="InterPro" id="IPR033468">
    <property type="entry name" value="Metaxin_GST"/>
</dbReference>
<keyword evidence="11 17" id="KW-0472">Membrane</keyword>
<evidence type="ECO:0000256" key="12">
    <source>
        <dbReference type="ARBA" id="ARBA00037753"/>
    </source>
</evidence>
<evidence type="ECO:0000256" key="2">
    <source>
        <dbReference type="ARBA" id="ARBA00009170"/>
    </source>
</evidence>
<evidence type="ECO:0000256" key="13">
    <source>
        <dbReference type="ARBA" id="ARBA00039748"/>
    </source>
</evidence>
<evidence type="ECO:0000256" key="15">
    <source>
        <dbReference type="ARBA" id="ARBA00046575"/>
    </source>
</evidence>
<feature type="transmembrane region" description="Helical" evidence="17">
    <location>
        <begin position="390"/>
        <end position="412"/>
    </location>
</feature>
<feature type="compositionally biased region" description="Pro residues" evidence="16">
    <location>
        <begin position="1"/>
        <end position="10"/>
    </location>
</feature>
<dbReference type="Pfam" id="PF17171">
    <property type="entry name" value="GST_C_6"/>
    <property type="match status" value="1"/>
</dbReference>
<keyword evidence="3" id="KW-0813">Transport</keyword>
<dbReference type="GO" id="GO:0007005">
    <property type="term" value="P:mitochondrion organization"/>
    <property type="evidence" value="ECO:0007669"/>
    <property type="project" value="TreeGrafter"/>
</dbReference>
<evidence type="ECO:0000259" key="18">
    <source>
        <dbReference type="Pfam" id="PF10568"/>
    </source>
</evidence>
<comment type="function">
    <text evidence="12">Involved in transport of proteins into the mitochondrion. Essential for embryonic development.</text>
</comment>
<evidence type="ECO:0000256" key="7">
    <source>
        <dbReference type="ARBA" id="ARBA00022843"/>
    </source>
</evidence>
<reference evidence="20" key="1">
    <citation type="submission" date="2025-08" db="UniProtKB">
        <authorList>
            <consortium name="Ensembl"/>
        </authorList>
    </citation>
    <scope>IDENTIFICATION</scope>
</reference>
<dbReference type="CDD" id="cd03078">
    <property type="entry name" value="GST_N_Metaxin1_like"/>
    <property type="match status" value="1"/>
</dbReference>
<dbReference type="SUPFAM" id="SSF47616">
    <property type="entry name" value="GST C-terminal domain-like"/>
    <property type="match status" value="1"/>
</dbReference>